<comment type="caution">
    <text evidence="1">The sequence shown here is derived from an EMBL/GenBank/DDBJ whole genome shotgun (WGS) entry which is preliminary data.</text>
</comment>
<evidence type="ECO:0000313" key="1">
    <source>
        <dbReference type="EMBL" id="MVN16242.1"/>
    </source>
</evidence>
<dbReference type="Proteomes" id="UP000468327">
    <property type="component" value="Unassembled WGS sequence"/>
</dbReference>
<protein>
    <recommendedName>
        <fullName evidence="3">DNA-binding protein</fullName>
    </recommendedName>
</protein>
<evidence type="ECO:0008006" key="3">
    <source>
        <dbReference type="Google" id="ProtNLM"/>
    </source>
</evidence>
<keyword evidence="2" id="KW-1185">Reference proteome</keyword>
<name>A0A6N8IKI3_9ACTN</name>
<dbReference type="AlphaFoldDB" id="A0A6N8IKI3"/>
<sequence length="73" mass="8418">MKMLTKQQAKDVLGVGTTVFSEYCNRHIDPIPFAYDPLHPKILRVSERDLWDWIKRNFCLVNPPTDGDGREGS</sequence>
<reference evidence="1 2" key="1">
    <citation type="submission" date="2019-11" db="EMBL/GenBank/DDBJ databases">
        <title>Whole genome shotgun sequencing (WGS) data from Adlercreutzia equolifaciens ResAG-91, Eggerthella lenta MRI-F36, MRI-F37, MRI-F40, ResAG-49, ResAG-88, ResAG-121, ResAG-145, and Gordonibacter sp. ResAG-5, ResAG-26, ResAG-43, ResAG-50, ResAG-59.</title>
        <authorList>
            <person name="Stoll D.A."/>
            <person name="Danylec N."/>
            <person name="Franz C.M.A.P."/>
            <person name="Huch M."/>
        </authorList>
    </citation>
    <scope>NUCLEOTIDE SEQUENCE [LARGE SCALE GENOMIC DNA]</scope>
    <source>
        <strain evidence="1 2">ResAG-59</strain>
    </source>
</reference>
<dbReference type="EMBL" id="WPOC01000026">
    <property type="protein sequence ID" value="MVN16242.1"/>
    <property type="molecule type" value="Genomic_DNA"/>
</dbReference>
<proteinExistence type="predicted"/>
<gene>
    <name evidence="1" type="ORF">GO738_12990</name>
</gene>
<organism evidence="1 2">
    <name type="scientific">Gordonibacter urolithinfaciens</name>
    <dbReference type="NCBI Taxonomy" id="1335613"/>
    <lineage>
        <taxon>Bacteria</taxon>
        <taxon>Bacillati</taxon>
        <taxon>Actinomycetota</taxon>
        <taxon>Coriobacteriia</taxon>
        <taxon>Eggerthellales</taxon>
        <taxon>Eggerthellaceae</taxon>
        <taxon>Gordonibacter</taxon>
    </lineage>
</organism>
<dbReference type="RefSeq" id="WP_087193215.1">
    <property type="nucleotide sequence ID" value="NZ_WPOC01000026.1"/>
</dbReference>
<evidence type="ECO:0000313" key="2">
    <source>
        <dbReference type="Proteomes" id="UP000468327"/>
    </source>
</evidence>
<accession>A0A6N8IKI3</accession>